<reference evidence="2" key="1">
    <citation type="submission" date="2016-03" db="EMBL/GenBank/DDBJ databases">
        <authorList>
            <person name="Guldener U."/>
        </authorList>
    </citation>
    <scope>NUCLEOTIDE SEQUENCE [LARGE SCALE GENOMIC DNA]</scope>
    <source>
        <strain evidence="2">04CH-RAC-A.6.1</strain>
    </source>
</reference>
<gene>
    <name evidence="1" type="ORF">RAG0_03724</name>
</gene>
<dbReference type="EMBL" id="FJUX01000015">
    <property type="protein sequence ID" value="CZS93409.1"/>
    <property type="molecule type" value="Genomic_DNA"/>
</dbReference>
<dbReference type="AlphaFoldDB" id="A0A1E1K5P1"/>
<accession>A0A1E1K5P1</accession>
<organism evidence="1 2">
    <name type="scientific">Rhynchosporium agropyri</name>
    <dbReference type="NCBI Taxonomy" id="914238"/>
    <lineage>
        <taxon>Eukaryota</taxon>
        <taxon>Fungi</taxon>
        <taxon>Dikarya</taxon>
        <taxon>Ascomycota</taxon>
        <taxon>Pezizomycotina</taxon>
        <taxon>Leotiomycetes</taxon>
        <taxon>Helotiales</taxon>
        <taxon>Ploettnerulaceae</taxon>
        <taxon>Rhynchosporium</taxon>
    </lineage>
</organism>
<protein>
    <submittedName>
        <fullName evidence="1">Uncharacterized protein</fullName>
    </submittedName>
</protein>
<dbReference type="Proteomes" id="UP000178912">
    <property type="component" value="Unassembled WGS sequence"/>
</dbReference>
<keyword evidence="2" id="KW-1185">Reference proteome</keyword>
<proteinExistence type="predicted"/>
<evidence type="ECO:0000313" key="2">
    <source>
        <dbReference type="Proteomes" id="UP000178912"/>
    </source>
</evidence>
<sequence length="94" mass="10822">MADDTIDDRFVAFARQNRKLLRDYTDLEVPDCARDFSKKTYTTIWDLTRVKQAGSLTVPAHIRAIISYSPAAKEKLEDFPQYGERLVELIGISR</sequence>
<evidence type="ECO:0000313" key="1">
    <source>
        <dbReference type="EMBL" id="CZS93409.1"/>
    </source>
</evidence>
<name>A0A1E1K5P1_9HELO</name>